<protein>
    <submittedName>
        <fullName evidence="2">Uncharacterized protein</fullName>
    </submittedName>
</protein>
<gene>
    <name evidence="2" type="ORF">FMM02_07840</name>
</gene>
<keyword evidence="1" id="KW-1133">Transmembrane helix</keyword>
<keyword evidence="1" id="KW-0812">Transmembrane</keyword>
<accession>A0A516ISK3</accession>
<evidence type="ECO:0000313" key="3">
    <source>
        <dbReference type="Proteomes" id="UP000321857"/>
    </source>
</evidence>
<feature type="transmembrane region" description="Helical" evidence="1">
    <location>
        <begin position="153"/>
        <end position="170"/>
    </location>
</feature>
<evidence type="ECO:0000256" key="1">
    <source>
        <dbReference type="SAM" id="Phobius"/>
    </source>
</evidence>
<feature type="transmembrane region" description="Helical" evidence="1">
    <location>
        <begin position="75"/>
        <end position="95"/>
    </location>
</feature>
<feature type="transmembrane region" description="Helical" evidence="1">
    <location>
        <begin position="101"/>
        <end position="120"/>
    </location>
</feature>
<dbReference type="KEGG" id="sxa:FMM02_07840"/>
<feature type="transmembrane region" description="Helical" evidence="1">
    <location>
        <begin position="127"/>
        <end position="147"/>
    </location>
</feature>
<dbReference type="AlphaFoldDB" id="A0A516ISK3"/>
<keyword evidence="1" id="KW-0472">Membrane</keyword>
<dbReference type="RefSeq" id="WP_147494325.1">
    <property type="nucleotide sequence ID" value="NZ_CP041659.1"/>
</dbReference>
<dbReference type="OrthoDB" id="9813621at2"/>
<dbReference type="Proteomes" id="UP000321857">
    <property type="component" value="Chromosome"/>
</dbReference>
<reference evidence="2 3" key="1">
    <citation type="submission" date="2019-07" db="EMBL/GenBank/DDBJ databases">
        <title>Sphingomonas AE3 Genome sequencing and assembly.</title>
        <authorList>
            <person name="Kim H."/>
        </authorList>
    </citation>
    <scope>NUCLEOTIDE SEQUENCE [LARGE SCALE GENOMIC DNA]</scope>
    <source>
        <strain evidence="2 3">AE3</strain>
    </source>
</reference>
<feature type="transmembrane region" description="Helical" evidence="1">
    <location>
        <begin position="45"/>
        <end position="63"/>
    </location>
</feature>
<organism evidence="2 3">
    <name type="scientific">Sphingomonas xanthus</name>
    <dbReference type="NCBI Taxonomy" id="2594473"/>
    <lineage>
        <taxon>Bacteria</taxon>
        <taxon>Pseudomonadati</taxon>
        <taxon>Pseudomonadota</taxon>
        <taxon>Alphaproteobacteria</taxon>
        <taxon>Sphingomonadales</taxon>
        <taxon>Sphingomonadaceae</taxon>
        <taxon>Sphingomonas</taxon>
    </lineage>
</organism>
<name>A0A516ISK3_9SPHN</name>
<proteinExistence type="predicted"/>
<evidence type="ECO:0000313" key="2">
    <source>
        <dbReference type="EMBL" id="QDP19876.1"/>
    </source>
</evidence>
<dbReference type="EMBL" id="CP041659">
    <property type="protein sequence ID" value="QDP19876.1"/>
    <property type="molecule type" value="Genomic_DNA"/>
</dbReference>
<sequence length="174" mass="18137">MMVTFVRAGRGRIRLIAWVAASALILGPLAALKAADPTAWAIEDLPFALLMVLAVGGALECAVHIPRRLAYRAGLALAVGPMALLTLGNLAVGFAGSEENAINALFFIVPLIAVLGAVMGGFRSRSLAVTMLAAATVQLALGIYAFVHGYFTGPLTVAFTSLWLASALLFRRAT</sequence>
<keyword evidence="3" id="KW-1185">Reference proteome</keyword>